<evidence type="ECO:0000256" key="1">
    <source>
        <dbReference type="ARBA" id="ARBA00006484"/>
    </source>
</evidence>
<dbReference type="Gene3D" id="3.40.50.720">
    <property type="entry name" value="NAD(P)-binding Rossmann-like Domain"/>
    <property type="match status" value="1"/>
</dbReference>
<name>A0ABD1ENB2_HYPHA</name>
<dbReference type="SUPFAM" id="SSF51735">
    <property type="entry name" value="NAD(P)-binding Rossmann-fold domains"/>
    <property type="match status" value="1"/>
</dbReference>
<dbReference type="FunFam" id="3.40.50.720:FF:000149">
    <property type="entry name" value="15-hydroxyprostaglandin dehydrogenase [NAD(+)]"/>
    <property type="match status" value="1"/>
</dbReference>
<dbReference type="InterPro" id="IPR002347">
    <property type="entry name" value="SDR_fam"/>
</dbReference>
<organism evidence="4 5">
    <name type="scientific">Hypothenemus hampei</name>
    <name type="common">Coffee berry borer</name>
    <dbReference type="NCBI Taxonomy" id="57062"/>
    <lineage>
        <taxon>Eukaryota</taxon>
        <taxon>Metazoa</taxon>
        <taxon>Ecdysozoa</taxon>
        <taxon>Arthropoda</taxon>
        <taxon>Hexapoda</taxon>
        <taxon>Insecta</taxon>
        <taxon>Pterygota</taxon>
        <taxon>Neoptera</taxon>
        <taxon>Endopterygota</taxon>
        <taxon>Coleoptera</taxon>
        <taxon>Polyphaga</taxon>
        <taxon>Cucujiformia</taxon>
        <taxon>Curculionidae</taxon>
        <taxon>Scolytinae</taxon>
        <taxon>Hypothenemus</taxon>
    </lineage>
</organism>
<evidence type="ECO:0008006" key="6">
    <source>
        <dbReference type="Google" id="ProtNLM"/>
    </source>
</evidence>
<comment type="caution">
    <text evidence="4">The sequence shown here is derived from an EMBL/GenBank/DDBJ whole genome shotgun (WGS) entry which is preliminary data.</text>
</comment>
<dbReference type="AlphaFoldDB" id="A0ABD1ENB2"/>
<evidence type="ECO:0000256" key="2">
    <source>
        <dbReference type="ARBA" id="ARBA00023002"/>
    </source>
</evidence>
<keyword evidence="5" id="KW-1185">Reference proteome</keyword>
<reference evidence="4 5" key="1">
    <citation type="submission" date="2024-05" db="EMBL/GenBank/DDBJ databases">
        <title>Genetic variation in Jamaican populations of the coffee berry borer (Hypothenemus hampei).</title>
        <authorList>
            <person name="Errbii M."/>
            <person name="Myrie A."/>
        </authorList>
    </citation>
    <scope>NUCLEOTIDE SEQUENCE [LARGE SCALE GENOMIC DNA]</scope>
    <source>
        <strain evidence="4">JA-Hopewell-2020-01-JO</strain>
        <tissue evidence="4">Whole body</tissue>
    </source>
</reference>
<dbReference type="Pfam" id="PF00106">
    <property type="entry name" value="adh_short"/>
    <property type="match status" value="1"/>
</dbReference>
<keyword evidence="2" id="KW-0560">Oxidoreductase</keyword>
<dbReference type="EMBL" id="JBDJPC010000006">
    <property type="protein sequence ID" value="KAL1497784.1"/>
    <property type="molecule type" value="Genomic_DNA"/>
</dbReference>
<evidence type="ECO:0000313" key="5">
    <source>
        <dbReference type="Proteomes" id="UP001566132"/>
    </source>
</evidence>
<dbReference type="PRINTS" id="PR00080">
    <property type="entry name" value="SDRFAMILY"/>
</dbReference>
<evidence type="ECO:0000256" key="3">
    <source>
        <dbReference type="RuleBase" id="RU000363"/>
    </source>
</evidence>
<sequence>MSDTVGSFQIEGKVALITGGASGLGFNYAKELLKNGLKGVTLADIDEKIGLKAVQELESEFGKRKAIFVQTDVTNFEQFNDAFKKTIETYQNIDILINNAGILNDAIWQKELQININGTIHGVLLGLEEYIPKYKSGNEGLIVNISSIVGVAPSASVPIYATSKFAVHGLTLSWGLPFHYDRTKVRVVGICPGATDTPLLMDMKTKYVKPIYDERGSKELKLLKTQTPEVVANFAMRVIQKAPNGTMWVIEGGKEPYQYVIPDRFNLSTKIFL</sequence>
<dbReference type="PANTHER" id="PTHR44229">
    <property type="entry name" value="15-HYDROXYPROSTAGLANDIN DEHYDROGENASE [NAD(+)]"/>
    <property type="match status" value="1"/>
</dbReference>
<dbReference type="PANTHER" id="PTHR44229:SF8">
    <property type="entry name" value="ALCOHOL DEHYDROGENASE-RELATED"/>
    <property type="match status" value="1"/>
</dbReference>
<gene>
    <name evidence="4" type="ORF">ABEB36_008682</name>
</gene>
<dbReference type="PROSITE" id="PS00061">
    <property type="entry name" value="ADH_SHORT"/>
    <property type="match status" value="1"/>
</dbReference>
<proteinExistence type="inferred from homology"/>
<dbReference type="GO" id="GO:0016491">
    <property type="term" value="F:oxidoreductase activity"/>
    <property type="evidence" value="ECO:0007669"/>
    <property type="project" value="UniProtKB-KW"/>
</dbReference>
<accession>A0ABD1ENB2</accession>
<evidence type="ECO:0000313" key="4">
    <source>
        <dbReference type="EMBL" id="KAL1497784.1"/>
    </source>
</evidence>
<protein>
    <recommendedName>
        <fullName evidence="6">15-hydroxyprostaglandin dehydrogenase [NAD(+)]-like</fullName>
    </recommendedName>
</protein>
<comment type="similarity">
    <text evidence="1 3">Belongs to the short-chain dehydrogenases/reductases (SDR) family.</text>
</comment>
<dbReference type="InterPro" id="IPR036291">
    <property type="entry name" value="NAD(P)-bd_dom_sf"/>
</dbReference>
<dbReference type="PRINTS" id="PR00081">
    <property type="entry name" value="GDHRDH"/>
</dbReference>
<dbReference type="InterPro" id="IPR020904">
    <property type="entry name" value="Sc_DH/Rdtase_CS"/>
</dbReference>
<dbReference type="Proteomes" id="UP001566132">
    <property type="component" value="Unassembled WGS sequence"/>
</dbReference>